<accession>A0A7S1QXT1</accession>
<evidence type="ECO:0000313" key="3">
    <source>
        <dbReference type="EMBL" id="CAD9151188.1"/>
    </source>
</evidence>
<feature type="region of interest" description="Disordered" evidence="1">
    <location>
        <begin position="1"/>
        <end position="77"/>
    </location>
</feature>
<dbReference type="InterPro" id="IPR050357">
    <property type="entry name" value="Arrestin_domain-protein"/>
</dbReference>
<dbReference type="PANTHER" id="PTHR11188">
    <property type="entry name" value="ARRESTIN DOMAIN CONTAINING PROTEIN"/>
    <property type="match status" value="1"/>
</dbReference>
<dbReference type="Gene3D" id="2.60.40.640">
    <property type="match status" value="2"/>
</dbReference>
<protein>
    <recommendedName>
        <fullName evidence="2">Arrestin-like N-terminal domain-containing protein</fullName>
    </recommendedName>
</protein>
<dbReference type="SUPFAM" id="SSF81296">
    <property type="entry name" value="E set domains"/>
    <property type="match status" value="2"/>
</dbReference>
<dbReference type="EMBL" id="HBGF01049246">
    <property type="protein sequence ID" value="CAD9151188.1"/>
    <property type="molecule type" value="Transcribed_RNA"/>
</dbReference>
<dbReference type="InterPro" id="IPR011021">
    <property type="entry name" value="Arrestin-like_N"/>
</dbReference>
<evidence type="ECO:0000256" key="1">
    <source>
        <dbReference type="SAM" id="MobiDB-lite"/>
    </source>
</evidence>
<proteinExistence type="predicted"/>
<gene>
    <name evidence="3" type="ORF">NDES1114_LOCUS32921</name>
</gene>
<dbReference type="InterPro" id="IPR014756">
    <property type="entry name" value="Ig_E-set"/>
</dbReference>
<dbReference type="GO" id="GO:0015031">
    <property type="term" value="P:protein transport"/>
    <property type="evidence" value="ECO:0007669"/>
    <property type="project" value="TreeGrafter"/>
</dbReference>
<name>A0A7S1QXT1_NEODS</name>
<evidence type="ECO:0000259" key="2">
    <source>
        <dbReference type="Pfam" id="PF00339"/>
    </source>
</evidence>
<dbReference type="AlphaFoldDB" id="A0A7S1QXT1"/>
<sequence>MADEENPLERPPRITLHVGPTPGSSDSNLEEPNEPQHHRGPHSRNFSDSARPSDPGGSEPQHLPTSPRSPFGVKSAPSVASTGFSAIKADLTVELEHRVYYPGALLRGTVRLNVRKTTKFYALRLRICGKESMVIRKKKNAGDILTRQRETFWKQLYTLEGTTKTHAKHVAERDRIRTLAASRACVARSSVHKTHTCTPGEYVYPFEVQLPYDAPPSFEEFGDQEDYAAILYYAKAYLDIPGGGDSDLIGRTFFRVVSRVGVKQWKEEAKPVADHKRHKITGCCGMSKGFVKTSVEVPRCLISIADDHCVPYRVVVNNSDGTEPVNRVTVELEHLLHVHAGGEDEERRTTVASKVESKQILPGRTDGIIGKLPLPEDCLPSMRGILFSSVFTLRIECDVPFAVDPVTIVPMTVFHRAESKEPVPPVTYASHSYAKAQGLCEVAYRCPESREQHLSRMYLGGGGGHGTPSNAFGPMHASLRVGRSAMFDGCSSDDDADELETDVLTAPPIDYRHVAKRRPDARWQFAPPTDYS</sequence>
<reference evidence="3" key="1">
    <citation type="submission" date="2021-01" db="EMBL/GenBank/DDBJ databases">
        <authorList>
            <person name="Corre E."/>
            <person name="Pelletier E."/>
            <person name="Niang G."/>
            <person name="Scheremetjew M."/>
            <person name="Finn R."/>
            <person name="Kale V."/>
            <person name="Holt S."/>
            <person name="Cochrane G."/>
            <person name="Meng A."/>
            <person name="Brown T."/>
            <person name="Cohen L."/>
        </authorList>
    </citation>
    <scope>NUCLEOTIDE SEQUENCE</scope>
    <source>
        <strain evidence="3">CCAP 1951/1</strain>
    </source>
</reference>
<dbReference type="PANTHER" id="PTHR11188:SF17">
    <property type="entry name" value="FI21816P1"/>
    <property type="match status" value="1"/>
</dbReference>
<dbReference type="GO" id="GO:0005737">
    <property type="term" value="C:cytoplasm"/>
    <property type="evidence" value="ECO:0007669"/>
    <property type="project" value="TreeGrafter"/>
</dbReference>
<dbReference type="InterPro" id="IPR014752">
    <property type="entry name" value="Arrestin-like_C"/>
</dbReference>
<feature type="domain" description="Arrestin-like N-terminal" evidence="2">
    <location>
        <begin position="95"/>
        <end position="258"/>
    </location>
</feature>
<organism evidence="3">
    <name type="scientific">Neobodo designis</name>
    <name type="common">Flagellated protozoan</name>
    <name type="synonym">Bodo designis</name>
    <dbReference type="NCBI Taxonomy" id="312471"/>
    <lineage>
        <taxon>Eukaryota</taxon>
        <taxon>Discoba</taxon>
        <taxon>Euglenozoa</taxon>
        <taxon>Kinetoplastea</taxon>
        <taxon>Metakinetoplastina</taxon>
        <taxon>Neobodonida</taxon>
        <taxon>Neobodo</taxon>
    </lineage>
</organism>
<dbReference type="Pfam" id="PF00339">
    <property type="entry name" value="Arrestin_N"/>
    <property type="match status" value="1"/>
</dbReference>